<dbReference type="InterPro" id="IPR013783">
    <property type="entry name" value="Ig-like_fold"/>
</dbReference>
<proteinExistence type="predicted"/>
<dbReference type="SUPFAM" id="SSF48726">
    <property type="entry name" value="Immunoglobulin"/>
    <property type="match status" value="1"/>
</dbReference>
<feature type="non-terminal residue" evidence="2">
    <location>
        <position position="94"/>
    </location>
</feature>
<dbReference type="InterPro" id="IPR036179">
    <property type="entry name" value="Ig-like_dom_sf"/>
</dbReference>
<dbReference type="EMBL" id="JAMKFB020000022">
    <property type="protein sequence ID" value="KAL0161103.1"/>
    <property type="molecule type" value="Genomic_DNA"/>
</dbReference>
<name>A0ABD0NL89_CIRMR</name>
<evidence type="ECO:0000313" key="2">
    <source>
        <dbReference type="EMBL" id="KAL0161103.1"/>
    </source>
</evidence>
<protein>
    <recommendedName>
        <fullName evidence="1">Immunoglobulin V-set domain-containing protein</fullName>
    </recommendedName>
</protein>
<evidence type="ECO:0000259" key="1">
    <source>
        <dbReference type="Pfam" id="PF07686"/>
    </source>
</evidence>
<dbReference type="Pfam" id="PF07686">
    <property type="entry name" value="V-set"/>
    <property type="match status" value="1"/>
</dbReference>
<dbReference type="PANTHER" id="PTHR21063:SF4">
    <property type="entry name" value="CD48 ANTIGEN-RELATED"/>
    <property type="match status" value="1"/>
</dbReference>
<feature type="domain" description="Immunoglobulin V-set" evidence="1">
    <location>
        <begin position="7"/>
        <end position="93"/>
    </location>
</feature>
<keyword evidence="3" id="KW-1185">Reference proteome</keyword>
<gene>
    <name evidence="2" type="ORF">M9458_044828</name>
</gene>
<evidence type="ECO:0000313" key="3">
    <source>
        <dbReference type="Proteomes" id="UP001529510"/>
    </source>
</evidence>
<reference evidence="2 3" key="1">
    <citation type="submission" date="2024-05" db="EMBL/GenBank/DDBJ databases">
        <title>Genome sequencing and assembly of Indian major carp, Cirrhinus mrigala (Hamilton, 1822).</title>
        <authorList>
            <person name="Mohindra V."/>
            <person name="Chowdhury L.M."/>
            <person name="Lal K."/>
            <person name="Jena J.K."/>
        </authorList>
    </citation>
    <scope>NUCLEOTIDE SEQUENCE [LARGE SCALE GENOMIC DNA]</scope>
    <source>
        <strain evidence="2">CM1030</strain>
        <tissue evidence="2">Blood</tissue>
    </source>
</reference>
<dbReference type="Gene3D" id="2.60.40.10">
    <property type="entry name" value="Immunoglobulins"/>
    <property type="match status" value="1"/>
</dbReference>
<dbReference type="InterPro" id="IPR013106">
    <property type="entry name" value="Ig_V-set"/>
</dbReference>
<accession>A0ABD0NL89</accession>
<dbReference type="PANTHER" id="PTHR21063">
    <property type="entry name" value="LFA-3"/>
    <property type="match status" value="1"/>
</dbReference>
<feature type="non-terminal residue" evidence="2">
    <location>
        <position position="1"/>
    </location>
</feature>
<comment type="caution">
    <text evidence="2">The sequence shown here is derived from an EMBL/GenBank/DDBJ whole genome shotgun (WGS) entry which is preliminary data.</text>
</comment>
<dbReference type="AlphaFoldDB" id="A0ABD0NL89"/>
<sequence length="94" mass="10766">PTGDDVTLNPDTEIQTGDEIQWLFGAEDTLIAKIKKEMTTYDGPGEIFKNRLKLDKMTGSLTIKLIKTQHTGLYTLKIRRGRETLYKKFQVSVY</sequence>
<organism evidence="2 3">
    <name type="scientific">Cirrhinus mrigala</name>
    <name type="common">Mrigala</name>
    <dbReference type="NCBI Taxonomy" id="683832"/>
    <lineage>
        <taxon>Eukaryota</taxon>
        <taxon>Metazoa</taxon>
        <taxon>Chordata</taxon>
        <taxon>Craniata</taxon>
        <taxon>Vertebrata</taxon>
        <taxon>Euteleostomi</taxon>
        <taxon>Actinopterygii</taxon>
        <taxon>Neopterygii</taxon>
        <taxon>Teleostei</taxon>
        <taxon>Ostariophysi</taxon>
        <taxon>Cypriniformes</taxon>
        <taxon>Cyprinidae</taxon>
        <taxon>Labeoninae</taxon>
        <taxon>Labeonini</taxon>
        <taxon>Cirrhinus</taxon>
    </lineage>
</organism>
<dbReference type="Proteomes" id="UP001529510">
    <property type="component" value="Unassembled WGS sequence"/>
</dbReference>